<proteinExistence type="predicted"/>
<comment type="caution">
    <text evidence="1">The sequence shown here is derived from an EMBL/GenBank/DDBJ whole genome shotgun (WGS) entry which is preliminary data.</text>
</comment>
<organism evidence="1 2">
    <name type="scientific">Segnochrobactrum spirostomi</name>
    <dbReference type="NCBI Taxonomy" id="2608987"/>
    <lineage>
        <taxon>Bacteria</taxon>
        <taxon>Pseudomonadati</taxon>
        <taxon>Pseudomonadota</taxon>
        <taxon>Alphaproteobacteria</taxon>
        <taxon>Hyphomicrobiales</taxon>
        <taxon>Segnochrobactraceae</taxon>
        <taxon>Segnochrobactrum</taxon>
    </lineage>
</organism>
<evidence type="ECO:0000313" key="2">
    <source>
        <dbReference type="Proteomes" id="UP000332515"/>
    </source>
</evidence>
<accession>A0A6A7Y3Y8</accession>
<sequence length="277" mass="31929">MDDIHYREYKILLNASQFPDPDAFERYWTIICRIANEHGVEVKTNENGFHRFVREILFYDTKDYDLYKNAFILRKRTFYVDGWPQKDHELTVKFRHPDLAIATSVDMTPQLANPGDVKFKEEILTSKTVLGEARSLYSHNCVVTSPNIVLDHYLEDIVAVFPAMKRVEVAPQTRIDLVNNTSVEEVQVNVGRFYFGHGFDAKATIAIWRDRASEKSLIGEFAFQAHFNRYDDIHHKAKLKSEAFYKAVQTGAPEWVSLGTTKTAMVYGRGKTDVGHD</sequence>
<keyword evidence="2" id="KW-1185">Reference proteome</keyword>
<protein>
    <submittedName>
        <fullName evidence="1">Uncharacterized protein</fullName>
    </submittedName>
</protein>
<dbReference type="AlphaFoldDB" id="A0A6A7Y3Y8"/>
<gene>
    <name evidence="1" type="ORF">F0357_14530</name>
</gene>
<reference evidence="1 2" key="1">
    <citation type="submission" date="2019-09" db="EMBL/GenBank/DDBJ databases">
        <title>Segnochrobactrum spirostomi gen. nov., sp. nov., isolated from the ciliate Spirostomum cf. yagiui and description of a novel family, Segnochrobactraceae fam. nov. within the order Rhizobiales of the class Alphaproteobacteria.</title>
        <authorList>
            <person name="Akter S."/>
            <person name="Shazib S.U.A."/>
            <person name="Shin M.K."/>
        </authorList>
    </citation>
    <scope>NUCLEOTIDE SEQUENCE [LARGE SCALE GENOMIC DNA]</scope>
    <source>
        <strain evidence="1 2">Sp-1</strain>
    </source>
</reference>
<evidence type="ECO:0000313" key="1">
    <source>
        <dbReference type="EMBL" id="MQT13833.1"/>
    </source>
</evidence>
<name>A0A6A7Y3Y8_9HYPH</name>
<dbReference type="EMBL" id="VWNA01000001">
    <property type="protein sequence ID" value="MQT13833.1"/>
    <property type="molecule type" value="Genomic_DNA"/>
</dbReference>
<dbReference type="Proteomes" id="UP000332515">
    <property type="component" value="Unassembled WGS sequence"/>
</dbReference>